<evidence type="ECO:0000313" key="2">
    <source>
        <dbReference type="Proteomes" id="UP000197019"/>
    </source>
</evidence>
<sequence length="65" mass="7379">MIEYKLLQQLPYRQPPKPDRVGCSRPIRYPDSENAEGVAFADIEDAAVFGKQLRTAAWQSKQDGQ</sequence>
<gene>
    <name evidence="1" type="ORF">CEK71_21465</name>
</gene>
<dbReference type="Proteomes" id="UP000197019">
    <property type="component" value="Chromosome"/>
</dbReference>
<organism evidence="1 2">
    <name type="scientific">Methylovulum psychrotolerans</name>
    <dbReference type="NCBI Taxonomy" id="1704499"/>
    <lineage>
        <taxon>Bacteria</taxon>
        <taxon>Pseudomonadati</taxon>
        <taxon>Pseudomonadota</taxon>
        <taxon>Gammaproteobacteria</taxon>
        <taxon>Methylococcales</taxon>
        <taxon>Methylococcaceae</taxon>
        <taxon>Methylovulum</taxon>
    </lineage>
</organism>
<dbReference type="OrthoDB" id="9978448at2"/>
<keyword evidence="2" id="KW-1185">Reference proteome</keyword>
<reference evidence="1 2" key="1">
    <citation type="submission" date="2017-06" db="EMBL/GenBank/DDBJ databases">
        <title>Genome Sequencing of the methanotroph Methylovulum psychrotolerants str. HV10-M2 isolated from a high-altitude environment.</title>
        <authorList>
            <person name="Mateos-Rivera A."/>
        </authorList>
    </citation>
    <scope>NUCLEOTIDE SEQUENCE [LARGE SCALE GENOMIC DNA]</scope>
    <source>
        <strain evidence="1 2">HV10_M2</strain>
    </source>
</reference>
<dbReference type="EMBL" id="CP022129">
    <property type="protein sequence ID" value="ASF48423.1"/>
    <property type="molecule type" value="Genomic_DNA"/>
</dbReference>
<evidence type="ECO:0000313" key="1">
    <source>
        <dbReference type="EMBL" id="ASF48423.1"/>
    </source>
</evidence>
<protein>
    <submittedName>
        <fullName evidence="1">Uncharacterized protein</fullName>
    </submittedName>
</protein>
<name>A0A1Z4C4G7_9GAMM</name>
<proteinExistence type="predicted"/>
<dbReference type="RefSeq" id="WP_088621292.1">
    <property type="nucleotide sequence ID" value="NZ_CP022129.1"/>
</dbReference>
<dbReference type="AlphaFoldDB" id="A0A1Z4C4G7"/>
<accession>A0A1Z4C4G7</accession>
<dbReference type="KEGG" id="mpsy:CEK71_21465"/>